<dbReference type="SUPFAM" id="SSF48403">
    <property type="entry name" value="Ankyrin repeat"/>
    <property type="match status" value="1"/>
</dbReference>
<dbReference type="PROSITE" id="PS50297">
    <property type="entry name" value="ANK_REP_REGION"/>
    <property type="match status" value="1"/>
</dbReference>
<dbReference type="InterPro" id="IPR002110">
    <property type="entry name" value="Ankyrin_rpt"/>
</dbReference>
<organism evidence="3 4">
    <name type="scientific">Aegilops tauschii subsp. strangulata</name>
    <name type="common">Goatgrass</name>
    <dbReference type="NCBI Taxonomy" id="200361"/>
    <lineage>
        <taxon>Eukaryota</taxon>
        <taxon>Viridiplantae</taxon>
        <taxon>Streptophyta</taxon>
        <taxon>Embryophyta</taxon>
        <taxon>Tracheophyta</taxon>
        <taxon>Spermatophyta</taxon>
        <taxon>Magnoliopsida</taxon>
        <taxon>Liliopsida</taxon>
        <taxon>Poales</taxon>
        <taxon>Poaceae</taxon>
        <taxon>BOP clade</taxon>
        <taxon>Pooideae</taxon>
        <taxon>Triticodae</taxon>
        <taxon>Triticeae</taxon>
        <taxon>Triticinae</taxon>
        <taxon>Aegilops</taxon>
    </lineage>
</organism>
<dbReference type="Proteomes" id="UP000015105">
    <property type="component" value="Chromosome 2D"/>
</dbReference>
<dbReference type="EnsemblPlants" id="AET2Gv21222000.5">
    <property type="protein sequence ID" value="AET2Gv21222000.5"/>
    <property type="gene ID" value="AET2Gv21222000"/>
</dbReference>
<dbReference type="Gene3D" id="1.25.40.20">
    <property type="entry name" value="Ankyrin repeat-containing domain"/>
    <property type="match status" value="1"/>
</dbReference>
<feature type="region of interest" description="Disordered" evidence="2">
    <location>
        <begin position="1"/>
        <end position="48"/>
    </location>
</feature>
<name>A0A453DFL7_AEGTS</name>
<feature type="compositionally biased region" description="Basic and acidic residues" evidence="2">
    <location>
        <begin position="1"/>
        <end position="11"/>
    </location>
</feature>
<evidence type="ECO:0000313" key="4">
    <source>
        <dbReference type="Proteomes" id="UP000015105"/>
    </source>
</evidence>
<evidence type="ECO:0000256" key="1">
    <source>
        <dbReference type="PROSITE-ProRule" id="PRU00023"/>
    </source>
</evidence>
<sequence length="168" mass="17670">ALPSRRSREPGPRTPMTMSGRRSRDLSHTCTESSVRRRSSTHRAPAPAHDAAIKAAFDGDLRRLRGTVKSLDDPRVIFSFGMGGGIGVLHIAAVGGHLEVCKYLVEELGGDVNAPAPGVGDFAGVTPFMSSAQSGDVSTVKYLLDHGGDLTKSDAKGRTVLHHAACIA</sequence>
<reference evidence="4" key="2">
    <citation type="journal article" date="2017" name="Nat. Plants">
        <title>The Aegilops tauschii genome reveals multiple impacts of transposons.</title>
        <authorList>
            <person name="Zhao G."/>
            <person name="Zou C."/>
            <person name="Li K."/>
            <person name="Wang K."/>
            <person name="Li T."/>
            <person name="Gao L."/>
            <person name="Zhang X."/>
            <person name="Wang H."/>
            <person name="Yang Z."/>
            <person name="Liu X."/>
            <person name="Jiang W."/>
            <person name="Mao L."/>
            <person name="Kong X."/>
            <person name="Jiao Y."/>
            <person name="Jia J."/>
        </authorList>
    </citation>
    <scope>NUCLEOTIDE SEQUENCE [LARGE SCALE GENOMIC DNA]</scope>
    <source>
        <strain evidence="4">cv. AL8/78</strain>
    </source>
</reference>
<dbReference type="AlphaFoldDB" id="A0A453DFL7"/>
<evidence type="ECO:0000256" key="2">
    <source>
        <dbReference type="SAM" id="MobiDB-lite"/>
    </source>
</evidence>
<dbReference type="PANTHER" id="PTHR46224:SF44">
    <property type="entry name" value="GENOME ASSEMBLY, CHROMOSOME: II"/>
    <property type="match status" value="1"/>
</dbReference>
<proteinExistence type="predicted"/>
<dbReference type="InterPro" id="IPR036770">
    <property type="entry name" value="Ankyrin_rpt-contain_sf"/>
</dbReference>
<dbReference type="SMART" id="SM00248">
    <property type="entry name" value="ANK"/>
    <property type="match status" value="2"/>
</dbReference>
<reference evidence="3" key="4">
    <citation type="submission" date="2019-03" db="UniProtKB">
        <authorList>
            <consortium name="EnsemblPlants"/>
        </authorList>
    </citation>
    <scope>IDENTIFICATION</scope>
</reference>
<keyword evidence="1" id="KW-0040">ANK repeat</keyword>
<dbReference type="PANTHER" id="PTHR46224">
    <property type="entry name" value="ANKYRIN REPEAT FAMILY PROTEIN"/>
    <property type="match status" value="1"/>
</dbReference>
<reference evidence="4" key="1">
    <citation type="journal article" date="2014" name="Science">
        <title>Ancient hybridizations among the ancestral genomes of bread wheat.</title>
        <authorList>
            <consortium name="International Wheat Genome Sequencing Consortium,"/>
            <person name="Marcussen T."/>
            <person name="Sandve S.R."/>
            <person name="Heier L."/>
            <person name="Spannagl M."/>
            <person name="Pfeifer M."/>
            <person name="Jakobsen K.S."/>
            <person name="Wulff B.B."/>
            <person name="Steuernagel B."/>
            <person name="Mayer K.F."/>
            <person name="Olsen O.A."/>
        </authorList>
    </citation>
    <scope>NUCLEOTIDE SEQUENCE [LARGE SCALE GENOMIC DNA]</scope>
    <source>
        <strain evidence="4">cv. AL8/78</strain>
    </source>
</reference>
<feature type="repeat" description="ANK" evidence="1">
    <location>
        <begin position="123"/>
        <end position="155"/>
    </location>
</feature>
<dbReference type="Pfam" id="PF12796">
    <property type="entry name" value="Ank_2"/>
    <property type="match status" value="1"/>
</dbReference>
<reference evidence="3" key="5">
    <citation type="journal article" date="2021" name="G3 (Bethesda)">
        <title>Aegilops tauschii genome assembly Aet v5.0 features greater sequence contiguity and improved annotation.</title>
        <authorList>
            <person name="Wang L."/>
            <person name="Zhu T."/>
            <person name="Rodriguez J.C."/>
            <person name="Deal K.R."/>
            <person name="Dubcovsky J."/>
            <person name="McGuire P.E."/>
            <person name="Lux T."/>
            <person name="Spannagl M."/>
            <person name="Mayer K.F.X."/>
            <person name="Baldrich P."/>
            <person name="Meyers B.C."/>
            <person name="Huo N."/>
            <person name="Gu Y.Q."/>
            <person name="Zhou H."/>
            <person name="Devos K.M."/>
            <person name="Bennetzen J.L."/>
            <person name="Unver T."/>
            <person name="Budak H."/>
            <person name="Gulick P.J."/>
            <person name="Galiba G."/>
            <person name="Kalapos B."/>
            <person name="Nelson D.R."/>
            <person name="Li P."/>
            <person name="You F.M."/>
            <person name="Luo M.C."/>
            <person name="Dvorak J."/>
        </authorList>
    </citation>
    <scope>NUCLEOTIDE SEQUENCE [LARGE SCALE GENOMIC DNA]</scope>
    <source>
        <strain evidence="3">cv. AL8/78</strain>
    </source>
</reference>
<reference evidence="3" key="3">
    <citation type="journal article" date="2017" name="Nature">
        <title>Genome sequence of the progenitor of the wheat D genome Aegilops tauschii.</title>
        <authorList>
            <person name="Luo M.C."/>
            <person name="Gu Y.Q."/>
            <person name="Puiu D."/>
            <person name="Wang H."/>
            <person name="Twardziok S.O."/>
            <person name="Deal K.R."/>
            <person name="Huo N."/>
            <person name="Zhu T."/>
            <person name="Wang L."/>
            <person name="Wang Y."/>
            <person name="McGuire P.E."/>
            <person name="Liu S."/>
            <person name="Long H."/>
            <person name="Ramasamy R.K."/>
            <person name="Rodriguez J.C."/>
            <person name="Van S.L."/>
            <person name="Yuan L."/>
            <person name="Wang Z."/>
            <person name="Xia Z."/>
            <person name="Xiao L."/>
            <person name="Anderson O.D."/>
            <person name="Ouyang S."/>
            <person name="Liang Y."/>
            <person name="Zimin A.V."/>
            <person name="Pertea G."/>
            <person name="Qi P."/>
            <person name="Bennetzen J.L."/>
            <person name="Dai X."/>
            <person name="Dawson M.W."/>
            <person name="Muller H.G."/>
            <person name="Kugler K."/>
            <person name="Rivarola-Duarte L."/>
            <person name="Spannagl M."/>
            <person name="Mayer K.F.X."/>
            <person name="Lu F.H."/>
            <person name="Bevan M.W."/>
            <person name="Leroy P."/>
            <person name="Li P."/>
            <person name="You F.M."/>
            <person name="Sun Q."/>
            <person name="Liu Z."/>
            <person name="Lyons E."/>
            <person name="Wicker T."/>
            <person name="Salzberg S.L."/>
            <person name="Devos K.M."/>
            <person name="Dvorak J."/>
        </authorList>
    </citation>
    <scope>NUCLEOTIDE SEQUENCE [LARGE SCALE GENOMIC DNA]</scope>
    <source>
        <strain evidence="3">cv. AL8/78</strain>
    </source>
</reference>
<accession>A0A453DFL7</accession>
<protein>
    <submittedName>
        <fullName evidence="3">Uncharacterized protein</fullName>
    </submittedName>
</protein>
<dbReference type="PROSITE" id="PS50088">
    <property type="entry name" value="ANK_REPEAT"/>
    <property type="match status" value="1"/>
</dbReference>
<keyword evidence="4" id="KW-1185">Reference proteome</keyword>
<dbReference type="Gramene" id="AET2Gv21222000.5">
    <property type="protein sequence ID" value="AET2Gv21222000.5"/>
    <property type="gene ID" value="AET2Gv21222000"/>
</dbReference>
<dbReference type="InterPro" id="IPR051616">
    <property type="entry name" value="Cul2-RING_E3_ligase_SR"/>
</dbReference>
<evidence type="ECO:0000313" key="3">
    <source>
        <dbReference type="EnsemblPlants" id="AET2Gv21222000.5"/>
    </source>
</evidence>